<evidence type="ECO:0000259" key="11">
    <source>
        <dbReference type="PROSITE" id="PS51352"/>
    </source>
</evidence>
<reference evidence="12" key="1">
    <citation type="submission" date="2018-05" db="EMBL/GenBank/DDBJ databases">
        <authorList>
            <person name="Lanie J.A."/>
            <person name="Ng W.-L."/>
            <person name="Kazmierczak K.M."/>
            <person name="Andrzejewski T.M."/>
            <person name="Davidsen T.M."/>
            <person name="Wayne K.J."/>
            <person name="Tettelin H."/>
            <person name="Glass J.I."/>
            <person name="Rusch D."/>
            <person name="Podicherti R."/>
            <person name="Tsui H.-C.T."/>
            <person name="Winkler M.E."/>
        </authorList>
    </citation>
    <scope>NUCLEOTIDE SEQUENCE</scope>
</reference>
<dbReference type="CDD" id="cd03017">
    <property type="entry name" value="PRX_BCP"/>
    <property type="match status" value="1"/>
</dbReference>
<dbReference type="GO" id="GO:0034599">
    <property type="term" value="P:cellular response to oxidative stress"/>
    <property type="evidence" value="ECO:0007669"/>
    <property type="project" value="TreeGrafter"/>
</dbReference>
<dbReference type="EMBL" id="UINC01003281">
    <property type="protein sequence ID" value="SVA04946.1"/>
    <property type="molecule type" value="Genomic_DNA"/>
</dbReference>
<dbReference type="InterPro" id="IPR013766">
    <property type="entry name" value="Thioredoxin_domain"/>
</dbReference>
<evidence type="ECO:0000256" key="4">
    <source>
        <dbReference type="ARBA" id="ARBA00022862"/>
    </source>
</evidence>
<keyword evidence="4" id="KW-0049">Antioxidant</keyword>
<evidence type="ECO:0000256" key="3">
    <source>
        <dbReference type="ARBA" id="ARBA00022559"/>
    </source>
</evidence>
<name>A0A381SLR2_9ZZZZ</name>
<dbReference type="GO" id="GO:0008379">
    <property type="term" value="F:thioredoxin peroxidase activity"/>
    <property type="evidence" value="ECO:0007669"/>
    <property type="project" value="TreeGrafter"/>
</dbReference>
<comment type="similarity">
    <text evidence="9">Belongs to the peroxiredoxin family. BCP/PrxQ subfamily.</text>
</comment>
<keyword evidence="7" id="KW-0676">Redox-active center</keyword>
<dbReference type="AlphaFoldDB" id="A0A381SLR2"/>
<evidence type="ECO:0000256" key="1">
    <source>
        <dbReference type="ARBA" id="ARBA00011245"/>
    </source>
</evidence>
<dbReference type="InterPro" id="IPR024706">
    <property type="entry name" value="Peroxiredoxin_AhpC-typ"/>
</dbReference>
<evidence type="ECO:0000313" key="12">
    <source>
        <dbReference type="EMBL" id="SVA04946.1"/>
    </source>
</evidence>
<dbReference type="Gene3D" id="3.40.30.10">
    <property type="entry name" value="Glutaredoxin"/>
    <property type="match status" value="1"/>
</dbReference>
<dbReference type="PANTHER" id="PTHR42801">
    <property type="entry name" value="THIOREDOXIN-DEPENDENT PEROXIDE REDUCTASE"/>
    <property type="match status" value="1"/>
</dbReference>
<evidence type="ECO:0000256" key="10">
    <source>
        <dbReference type="ARBA" id="ARBA00049091"/>
    </source>
</evidence>
<comment type="catalytic activity">
    <reaction evidence="10">
        <text>a hydroperoxide + [thioredoxin]-dithiol = an alcohol + [thioredoxin]-disulfide + H2O</text>
        <dbReference type="Rhea" id="RHEA:62620"/>
        <dbReference type="Rhea" id="RHEA-COMP:10698"/>
        <dbReference type="Rhea" id="RHEA-COMP:10700"/>
        <dbReference type="ChEBI" id="CHEBI:15377"/>
        <dbReference type="ChEBI" id="CHEBI:29950"/>
        <dbReference type="ChEBI" id="CHEBI:30879"/>
        <dbReference type="ChEBI" id="CHEBI:35924"/>
        <dbReference type="ChEBI" id="CHEBI:50058"/>
        <dbReference type="EC" id="1.11.1.24"/>
    </reaction>
</comment>
<keyword evidence="6" id="KW-1015">Disulfide bond</keyword>
<feature type="domain" description="Thioredoxin" evidence="11">
    <location>
        <begin position="7"/>
        <end position="160"/>
    </location>
</feature>
<sequence length="160" mass="17713">MGDTVELSVGDAAPEFEATVTDGSSIRLSEVLSSGDGVILYFYPRDNTSGCTVQACDFRDSFGRFTNSGWRVIGVSTDSAQSHQKFIDKNSLPFELVVDDDFSLHEAYGTWREKSMYGKTYMGALRSTFVIDSNGTLRWVRYKVSPKGHVEELLSELGVV</sequence>
<proteinExistence type="inferred from homology"/>
<dbReference type="PANTHER" id="PTHR42801:SF4">
    <property type="entry name" value="AHPC_TSA FAMILY PROTEIN"/>
    <property type="match status" value="1"/>
</dbReference>
<dbReference type="InterPro" id="IPR050924">
    <property type="entry name" value="Peroxiredoxin_BCP/PrxQ"/>
</dbReference>
<dbReference type="PIRSF" id="PIRSF000239">
    <property type="entry name" value="AHPC"/>
    <property type="match status" value="1"/>
</dbReference>
<evidence type="ECO:0000256" key="9">
    <source>
        <dbReference type="ARBA" id="ARBA00038489"/>
    </source>
</evidence>
<evidence type="ECO:0000256" key="7">
    <source>
        <dbReference type="ARBA" id="ARBA00023284"/>
    </source>
</evidence>
<protein>
    <recommendedName>
        <fullName evidence="2">thioredoxin-dependent peroxiredoxin</fullName>
        <ecNumber evidence="2">1.11.1.24</ecNumber>
    </recommendedName>
    <alternativeName>
        <fullName evidence="8">Thioredoxin peroxidase</fullName>
    </alternativeName>
</protein>
<dbReference type="EC" id="1.11.1.24" evidence="2"/>
<comment type="subunit">
    <text evidence="1">Monomer.</text>
</comment>
<accession>A0A381SLR2</accession>
<dbReference type="Pfam" id="PF00578">
    <property type="entry name" value="AhpC-TSA"/>
    <property type="match status" value="1"/>
</dbReference>
<dbReference type="FunFam" id="3.40.30.10:FF:000007">
    <property type="entry name" value="Thioredoxin-dependent thiol peroxidase"/>
    <property type="match status" value="1"/>
</dbReference>
<dbReference type="InterPro" id="IPR036249">
    <property type="entry name" value="Thioredoxin-like_sf"/>
</dbReference>
<dbReference type="GO" id="GO:0045454">
    <property type="term" value="P:cell redox homeostasis"/>
    <property type="evidence" value="ECO:0007669"/>
    <property type="project" value="TreeGrafter"/>
</dbReference>
<keyword evidence="5" id="KW-0560">Oxidoreductase</keyword>
<evidence type="ECO:0000256" key="8">
    <source>
        <dbReference type="ARBA" id="ARBA00032824"/>
    </source>
</evidence>
<evidence type="ECO:0000256" key="2">
    <source>
        <dbReference type="ARBA" id="ARBA00013017"/>
    </source>
</evidence>
<evidence type="ECO:0000256" key="5">
    <source>
        <dbReference type="ARBA" id="ARBA00023002"/>
    </source>
</evidence>
<organism evidence="12">
    <name type="scientific">marine metagenome</name>
    <dbReference type="NCBI Taxonomy" id="408172"/>
    <lineage>
        <taxon>unclassified sequences</taxon>
        <taxon>metagenomes</taxon>
        <taxon>ecological metagenomes</taxon>
    </lineage>
</organism>
<dbReference type="InterPro" id="IPR000866">
    <property type="entry name" value="AhpC/TSA"/>
</dbReference>
<keyword evidence="3" id="KW-0575">Peroxidase</keyword>
<dbReference type="GO" id="GO:0005737">
    <property type="term" value="C:cytoplasm"/>
    <property type="evidence" value="ECO:0007669"/>
    <property type="project" value="TreeGrafter"/>
</dbReference>
<gene>
    <name evidence="12" type="ORF">METZ01_LOCUS57800</name>
</gene>
<dbReference type="PROSITE" id="PS51352">
    <property type="entry name" value="THIOREDOXIN_2"/>
    <property type="match status" value="1"/>
</dbReference>
<dbReference type="SUPFAM" id="SSF52833">
    <property type="entry name" value="Thioredoxin-like"/>
    <property type="match status" value="1"/>
</dbReference>
<evidence type="ECO:0000256" key="6">
    <source>
        <dbReference type="ARBA" id="ARBA00023157"/>
    </source>
</evidence>